<sequence length="653" mass="72133">MISFRKTTIFALLLWAGFMLLLGGCVLKKDTVKADGSEESSALASASPESPAPELEIQGLENEEELLSNVRAHLSLGQEGCDAPPWRVRQRYDQSEADVGRALRALGYYSPKVTKDLFLSCPTLRAFGEAEARDGVSVSSARSEAGSGEAPTSGISREAAPETCKEDCWSARFVIDPGQPTRVSKILVTIRGDARDDPAFREILDALPIKEGDVLNHAHYDKIKDDIAGLAASLGYFNGRFITHELRVDADALQADIHLVYDSGPRYRFGELDIHHEGLDEGFVERFIDWDEGAPFDTQRLSSIHRTLVDSGYFSSVEVTPRLNEEDGQQIPVAVDLDPRKRYRFSFGLGATTDGGPSGSFGVLNRRFNRRGHQWSSDTALSLVESSINTEYRIPLADPRTDWLRLQAGYRVEDTDTAESRGLRLGIRHTRRYDNDWLGTVSLDALRENFTTGDTDNAATMVVAGMGFSHGRYDDRIRPRHGHRLDVEFNMSHSLLLSDSSFIQGHASGKWVRGLDWGGRVILRGELGTSWVDEFNELPTSYRFFAGGDKSIRGYGFHELGPVDENGDVIGGPHIMVGSLEYEHPILDHWALTAFVDHGNAMDDNIFSAAMKTGVGFGVRWFSPFGPAGVDFAFPLDEDASTVRLHLSVGVDL</sequence>
<feature type="domain" description="TamA POTRA" evidence="13">
    <location>
        <begin position="54"/>
        <end position="117"/>
    </location>
</feature>
<dbReference type="EMBL" id="CAADEY010000030">
    <property type="protein sequence ID" value="VFJ50895.1"/>
    <property type="molecule type" value="Genomic_DNA"/>
</dbReference>
<feature type="region of interest" description="Disordered" evidence="11">
    <location>
        <begin position="135"/>
        <end position="159"/>
    </location>
</feature>
<dbReference type="AlphaFoldDB" id="A0A450SE11"/>
<comment type="similarity">
    <text evidence="2">Belongs to the TamA family.</text>
</comment>
<evidence type="ECO:0000256" key="10">
    <source>
        <dbReference type="ARBA" id="ARBA00093548"/>
    </source>
</evidence>
<evidence type="ECO:0000313" key="14">
    <source>
        <dbReference type="EMBL" id="VFJ50895.1"/>
    </source>
</evidence>
<dbReference type="PROSITE" id="PS51257">
    <property type="entry name" value="PROKAR_LIPOPROTEIN"/>
    <property type="match status" value="1"/>
</dbReference>
<evidence type="ECO:0000256" key="8">
    <source>
        <dbReference type="ARBA" id="ARBA00023237"/>
    </source>
</evidence>
<evidence type="ECO:0000259" key="13">
    <source>
        <dbReference type="Pfam" id="PF17243"/>
    </source>
</evidence>
<evidence type="ECO:0000256" key="7">
    <source>
        <dbReference type="ARBA" id="ARBA00023136"/>
    </source>
</evidence>
<evidence type="ECO:0000256" key="3">
    <source>
        <dbReference type="ARBA" id="ARBA00015419"/>
    </source>
</evidence>
<keyword evidence="4" id="KW-1134">Transmembrane beta strand</keyword>
<proteinExistence type="inferred from homology"/>
<evidence type="ECO:0000256" key="4">
    <source>
        <dbReference type="ARBA" id="ARBA00022452"/>
    </source>
</evidence>
<evidence type="ECO:0000259" key="12">
    <source>
        <dbReference type="Pfam" id="PF01103"/>
    </source>
</evidence>
<organism evidence="14">
    <name type="scientific">Candidatus Kentrum sp. DK</name>
    <dbReference type="NCBI Taxonomy" id="2126562"/>
    <lineage>
        <taxon>Bacteria</taxon>
        <taxon>Pseudomonadati</taxon>
        <taxon>Pseudomonadota</taxon>
        <taxon>Gammaproteobacteria</taxon>
        <taxon>Candidatus Kentrum</taxon>
    </lineage>
</organism>
<dbReference type="Gene3D" id="3.10.20.310">
    <property type="entry name" value="membrane protein fhac"/>
    <property type="match status" value="3"/>
</dbReference>
<evidence type="ECO:0000256" key="5">
    <source>
        <dbReference type="ARBA" id="ARBA00022692"/>
    </source>
</evidence>
<dbReference type="InterPro" id="IPR000184">
    <property type="entry name" value="Bac_surfAg_D15"/>
</dbReference>
<protein>
    <recommendedName>
        <fullName evidence="3">Translocation and assembly module subunit TamA</fullName>
    </recommendedName>
    <alternativeName>
        <fullName evidence="9">Autotransporter assembly factor TamA</fullName>
    </alternativeName>
</protein>
<dbReference type="GO" id="GO:0009306">
    <property type="term" value="P:protein secretion"/>
    <property type="evidence" value="ECO:0007669"/>
    <property type="project" value="TreeGrafter"/>
</dbReference>
<dbReference type="PANTHER" id="PTHR12815">
    <property type="entry name" value="SORTING AND ASSEMBLY MACHINERY SAMM50 PROTEIN FAMILY MEMBER"/>
    <property type="match status" value="1"/>
</dbReference>
<evidence type="ECO:0000256" key="2">
    <source>
        <dbReference type="ARBA" id="ARBA00010248"/>
    </source>
</evidence>
<evidence type="ECO:0000256" key="9">
    <source>
        <dbReference type="ARBA" id="ARBA00033063"/>
    </source>
</evidence>
<keyword evidence="8" id="KW-0998">Cell outer membrane</keyword>
<keyword evidence="5" id="KW-0812">Transmembrane</keyword>
<dbReference type="PANTHER" id="PTHR12815:SF47">
    <property type="entry name" value="TRANSLOCATION AND ASSEMBLY MODULE SUBUNIT TAMA"/>
    <property type="match status" value="1"/>
</dbReference>
<reference evidence="14" key="1">
    <citation type="submission" date="2019-02" db="EMBL/GenBank/DDBJ databases">
        <authorList>
            <person name="Gruber-Vodicka R. H."/>
            <person name="Seah K. B. B."/>
        </authorList>
    </citation>
    <scope>NUCLEOTIDE SEQUENCE</scope>
    <source>
        <strain evidence="14">BECK_DK161</strain>
    </source>
</reference>
<keyword evidence="6" id="KW-0732">Signal</keyword>
<evidence type="ECO:0000256" key="11">
    <source>
        <dbReference type="SAM" id="MobiDB-lite"/>
    </source>
</evidence>
<dbReference type="Pfam" id="PF17243">
    <property type="entry name" value="POTRA_TamA_1"/>
    <property type="match status" value="1"/>
</dbReference>
<dbReference type="InterPro" id="IPR039910">
    <property type="entry name" value="D15-like"/>
</dbReference>
<dbReference type="InterPro" id="IPR035243">
    <property type="entry name" value="TamA_POTRA_Dom_1"/>
</dbReference>
<name>A0A450SE11_9GAMM</name>
<keyword evidence="7" id="KW-0472">Membrane</keyword>
<feature type="compositionally biased region" description="Low complexity" evidence="11">
    <location>
        <begin position="135"/>
        <end position="150"/>
    </location>
</feature>
<dbReference type="GO" id="GO:0097347">
    <property type="term" value="C:TAM protein secretion complex"/>
    <property type="evidence" value="ECO:0007669"/>
    <property type="project" value="TreeGrafter"/>
</dbReference>
<dbReference type="Gene3D" id="2.40.160.50">
    <property type="entry name" value="membrane protein fhac: a member of the omp85/tpsb transporter family"/>
    <property type="match status" value="1"/>
</dbReference>
<comment type="subcellular location">
    <subcellularLocation>
        <location evidence="1">Cell outer membrane</location>
    </subcellularLocation>
</comment>
<feature type="domain" description="Bacterial surface antigen (D15)" evidence="12">
    <location>
        <begin position="431"/>
        <end position="650"/>
    </location>
</feature>
<accession>A0A450SE11</accession>
<comment type="subunit">
    <text evidence="10">Interacts with TamB to form the translocation and assembly module (TAM).</text>
</comment>
<evidence type="ECO:0000256" key="6">
    <source>
        <dbReference type="ARBA" id="ARBA00022729"/>
    </source>
</evidence>
<dbReference type="GO" id="GO:0009279">
    <property type="term" value="C:cell outer membrane"/>
    <property type="evidence" value="ECO:0007669"/>
    <property type="project" value="UniProtKB-SubCell"/>
</dbReference>
<dbReference type="Pfam" id="PF01103">
    <property type="entry name" value="Omp85"/>
    <property type="match status" value="1"/>
</dbReference>
<evidence type="ECO:0000256" key="1">
    <source>
        <dbReference type="ARBA" id="ARBA00004442"/>
    </source>
</evidence>
<gene>
    <name evidence="14" type="ORF">BECKDK2373C_GA0170839_103027</name>
</gene>